<keyword evidence="2" id="KW-0472">Membrane</keyword>
<keyword evidence="4" id="KW-1185">Reference proteome</keyword>
<dbReference type="AlphaFoldDB" id="A0A9J6G228"/>
<feature type="region of interest" description="Disordered" evidence="1">
    <location>
        <begin position="1"/>
        <end position="22"/>
    </location>
</feature>
<dbReference type="Proteomes" id="UP000821853">
    <property type="component" value="Chromosome 3"/>
</dbReference>
<evidence type="ECO:0000313" key="3">
    <source>
        <dbReference type="EMBL" id="KAH9369506.1"/>
    </source>
</evidence>
<sequence length="132" mass="13856">MESALPVTVVRPSDPPTASSAEAANPAAESLWARQLENSTSVMCIVMTLVVMFALVVLLQTRMTDNSSFRDLMILRGVTMGRKRTGKFDLLEPDSAGDEGVNGTAAPACHCSRKEACCPSPSPVSASAEAGL</sequence>
<dbReference type="VEuPathDB" id="VectorBase:HLOH_063242"/>
<organism evidence="3 4">
    <name type="scientific">Haemaphysalis longicornis</name>
    <name type="common">Bush tick</name>
    <dbReference type="NCBI Taxonomy" id="44386"/>
    <lineage>
        <taxon>Eukaryota</taxon>
        <taxon>Metazoa</taxon>
        <taxon>Ecdysozoa</taxon>
        <taxon>Arthropoda</taxon>
        <taxon>Chelicerata</taxon>
        <taxon>Arachnida</taxon>
        <taxon>Acari</taxon>
        <taxon>Parasitiformes</taxon>
        <taxon>Ixodida</taxon>
        <taxon>Ixodoidea</taxon>
        <taxon>Ixodidae</taxon>
        <taxon>Haemaphysalinae</taxon>
        <taxon>Haemaphysalis</taxon>
    </lineage>
</organism>
<name>A0A9J6G228_HAELO</name>
<feature type="transmembrane region" description="Helical" evidence="2">
    <location>
        <begin position="40"/>
        <end position="59"/>
    </location>
</feature>
<evidence type="ECO:0000256" key="1">
    <source>
        <dbReference type="SAM" id="MobiDB-lite"/>
    </source>
</evidence>
<keyword evidence="2" id="KW-0812">Transmembrane</keyword>
<comment type="caution">
    <text evidence="3">The sequence shown here is derived from an EMBL/GenBank/DDBJ whole genome shotgun (WGS) entry which is preliminary data.</text>
</comment>
<proteinExistence type="predicted"/>
<reference evidence="3 4" key="1">
    <citation type="journal article" date="2020" name="Cell">
        <title>Large-Scale Comparative Analyses of Tick Genomes Elucidate Their Genetic Diversity and Vector Capacities.</title>
        <authorList>
            <consortium name="Tick Genome and Microbiome Consortium (TIGMIC)"/>
            <person name="Jia N."/>
            <person name="Wang J."/>
            <person name="Shi W."/>
            <person name="Du L."/>
            <person name="Sun Y."/>
            <person name="Zhan W."/>
            <person name="Jiang J.F."/>
            <person name="Wang Q."/>
            <person name="Zhang B."/>
            <person name="Ji P."/>
            <person name="Bell-Sakyi L."/>
            <person name="Cui X.M."/>
            <person name="Yuan T.T."/>
            <person name="Jiang B.G."/>
            <person name="Yang W.F."/>
            <person name="Lam T.T."/>
            <person name="Chang Q.C."/>
            <person name="Ding S.J."/>
            <person name="Wang X.J."/>
            <person name="Zhu J.G."/>
            <person name="Ruan X.D."/>
            <person name="Zhao L."/>
            <person name="Wei J.T."/>
            <person name="Ye R.Z."/>
            <person name="Que T.C."/>
            <person name="Du C.H."/>
            <person name="Zhou Y.H."/>
            <person name="Cheng J.X."/>
            <person name="Dai P.F."/>
            <person name="Guo W.B."/>
            <person name="Han X.H."/>
            <person name="Huang E.J."/>
            <person name="Li L.F."/>
            <person name="Wei W."/>
            <person name="Gao Y.C."/>
            <person name="Liu J.Z."/>
            <person name="Shao H.Z."/>
            <person name="Wang X."/>
            <person name="Wang C.C."/>
            <person name="Yang T.C."/>
            <person name="Huo Q.B."/>
            <person name="Li W."/>
            <person name="Chen H.Y."/>
            <person name="Chen S.E."/>
            <person name="Zhou L.G."/>
            <person name="Ni X.B."/>
            <person name="Tian J.H."/>
            <person name="Sheng Y."/>
            <person name="Liu T."/>
            <person name="Pan Y.S."/>
            <person name="Xia L.Y."/>
            <person name="Li J."/>
            <person name="Zhao F."/>
            <person name="Cao W.C."/>
        </authorList>
    </citation>
    <scope>NUCLEOTIDE SEQUENCE [LARGE SCALE GENOMIC DNA]</scope>
    <source>
        <strain evidence="3">HaeL-2018</strain>
    </source>
</reference>
<evidence type="ECO:0000256" key="2">
    <source>
        <dbReference type="SAM" id="Phobius"/>
    </source>
</evidence>
<gene>
    <name evidence="3" type="ORF">HPB48_019703</name>
</gene>
<accession>A0A9J6G228</accession>
<evidence type="ECO:0000313" key="4">
    <source>
        <dbReference type="Proteomes" id="UP000821853"/>
    </source>
</evidence>
<keyword evidence="2" id="KW-1133">Transmembrane helix</keyword>
<protein>
    <submittedName>
        <fullName evidence="3">Uncharacterized protein</fullName>
    </submittedName>
</protein>
<dbReference type="EMBL" id="JABSTR010000005">
    <property type="protein sequence ID" value="KAH9369506.1"/>
    <property type="molecule type" value="Genomic_DNA"/>
</dbReference>